<dbReference type="RefSeq" id="WP_067067983.1">
    <property type="nucleotide sequence ID" value="NZ_JYIJ01000011.1"/>
</dbReference>
<feature type="compositionally biased region" description="Polar residues" evidence="1">
    <location>
        <begin position="109"/>
        <end position="119"/>
    </location>
</feature>
<proteinExistence type="predicted"/>
<organism evidence="2 5">
    <name type="scientific">Carbonactinospora thermoautotrophica</name>
    <dbReference type="NCBI Taxonomy" id="1469144"/>
    <lineage>
        <taxon>Bacteria</taxon>
        <taxon>Bacillati</taxon>
        <taxon>Actinomycetota</taxon>
        <taxon>Actinomycetes</taxon>
        <taxon>Kitasatosporales</taxon>
        <taxon>Carbonactinosporaceae</taxon>
        <taxon>Carbonactinospora</taxon>
    </lineage>
</organism>
<feature type="region of interest" description="Disordered" evidence="1">
    <location>
        <begin position="23"/>
        <end position="130"/>
    </location>
</feature>
<protein>
    <submittedName>
        <fullName evidence="2">Uncharacterized protein</fullName>
    </submittedName>
</protein>
<dbReference type="EMBL" id="JYIJ01000011">
    <property type="protein sequence ID" value="KWX05454.1"/>
    <property type="molecule type" value="Genomic_DNA"/>
</dbReference>
<dbReference type="EMBL" id="JYIK01001005">
    <property type="protein sequence ID" value="KWX08163.1"/>
    <property type="molecule type" value="Genomic_DNA"/>
</dbReference>
<evidence type="ECO:0000313" key="2">
    <source>
        <dbReference type="EMBL" id="KWX05454.1"/>
    </source>
</evidence>
<sequence length="130" mass="13820">MPVFFGLAVAGVFLWSWHTLTSEPADSDAAGTDPAPQMSQTTQWPGGEESPEPADDAGPHDTADRRHSPSPHPSASASYSSVPDPGRPADPRTSPQPKPPRRIEPSPRATETPQPQPTKSKPCFLICTDG</sequence>
<evidence type="ECO:0000313" key="3">
    <source>
        <dbReference type="EMBL" id="KWX08163.1"/>
    </source>
</evidence>
<accession>A0A132N5R8</accession>
<comment type="caution">
    <text evidence="2">The sequence shown here is derived from an EMBL/GenBank/DDBJ whole genome shotgun (WGS) entry which is preliminary data.</text>
</comment>
<dbReference type="PATRIC" id="fig|1469144.8.peg.4963"/>
<name>A0A132N5R8_9ACTN</name>
<feature type="compositionally biased region" description="Basic and acidic residues" evidence="1">
    <location>
        <begin position="57"/>
        <end position="67"/>
    </location>
</feature>
<feature type="compositionally biased region" description="Low complexity" evidence="1">
    <location>
        <begin position="73"/>
        <end position="84"/>
    </location>
</feature>
<dbReference type="AlphaFoldDB" id="A0A132N5R8"/>
<evidence type="ECO:0000256" key="1">
    <source>
        <dbReference type="SAM" id="MobiDB-lite"/>
    </source>
</evidence>
<evidence type="ECO:0000313" key="4">
    <source>
        <dbReference type="Proteomes" id="UP000070598"/>
    </source>
</evidence>
<dbReference type="Proteomes" id="UP000070598">
    <property type="component" value="Unassembled WGS sequence"/>
</dbReference>
<reference evidence="2 5" key="1">
    <citation type="submission" date="2015-02" db="EMBL/GenBank/DDBJ databases">
        <title>Physiological reanalysis, assessment of diazotrophy, and genome sequences of multiple isolates of Streptomyces thermoautotrophicus.</title>
        <authorList>
            <person name="MacKellar D.C."/>
            <person name="Lieber L."/>
            <person name="Norman J."/>
            <person name="Bolger A."/>
            <person name="Tobin C."/>
            <person name="Murray J.W."/>
            <person name="Prell J."/>
        </authorList>
    </citation>
    <scope>NUCLEOTIDE SEQUENCE [LARGE SCALE GENOMIC DNA]</scope>
    <source>
        <strain evidence="2 5">UBT1</strain>
    </source>
</reference>
<dbReference type="Proteomes" id="UP000070659">
    <property type="component" value="Unassembled WGS sequence"/>
</dbReference>
<reference evidence="4" key="2">
    <citation type="submission" date="2015-02" db="EMBL/GenBank/DDBJ databases">
        <title>Physiological reanalysis, assessment of diazotrophy, and genome sequences of multiple isolates of Streptomyces thermoautotrophicus.</title>
        <authorList>
            <person name="MacKellar D.C."/>
            <person name="Lieber L."/>
            <person name="Norman J."/>
            <person name="Bolger A."/>
            <person name="Tobin C."/>
            <person name="Murray J.W."/>
            <person name="Friesen M."/>
            <person name="Prell J."/>
        </authorList>
    </citation>
    <scope>NUCLEOTIDE SEQUENCE [LARGE SCALE GENOMIC DNA]</scope>
    <source>
        <strain evidence="4">UBT1</strain>
    </source>
</reference>
<evidence type="ECO:0000313" key="5">
    <source>
        <dbReference type="Proteomes" id="UP000070659"/>
    </source>
</evidence>
<gene>
    <name evidence="2" type="ORF">TH66_01750</name>
    <name evidence="3" type="ORF">TR74_16150</name>
</gene>